<reference evidence="2" key="1">
    <citation type="submission" date="2014-09" db="EMBL/GenBank/DDBJ databases">
        <authorList>
            <person name="Mudge J."/>
            <person name="Ramaraj T."/>
            <person name="Lindquist I.E."/>
            <person name="Bharti A.K."/>
            <person name="Sundararajan A."/>
            <person name="Cameron C.T."/>
            <person name="Woodward J.E."/>
            <person name="May G.D."/>
            <person name="Brubaker C."/>
            <person name="Broadhvest J."/>
            <person name="Wilkins T.A."/>
        </authorList>
    </citation>
    <scope>NUCLEOTIDE SEQUENCE</scope>
    <source>
        <strain evidence="2">cv. AKA8401</strain>
    </source>
</reference>
<accession>A0A0B0MJB5</accession>
<gene>
    <name evidence="1" type="ORF">F383_39360</name>
</gene>
<protein>
    <submittedName>
        <fullName evidence="1">Uncharacterized protein</fullName>
    </submittedName>
</protein>
<comment type="caution">
    <text evidence="1">The sequence shown here is derived from an EMBL/GenBank/DDBJ whole genome shotgun (WGS) entry which is preliminary data.</text>
</comment>
<dbReference type="Proteomes" id="UP000032142">
    <property type="component" value="Unassembled WGS sequence"/>
</dbReference>
<keyword evidence="2" id="KW-1185">Reference proteome</keyword>
<dbReference type="EMBL" id="JRRC01251227">
    <property type="protein sequence ID" value="KHG02233.1"/>
    <property type="molecule type" value="Genomic_DNA"/>
</dbReference>
<proteinExistence type="predicted"/>
<sequence length="17" mass="2097">MIYPGYKHIAMYFFTTI</sequence>
<organism evidence="1 2">
    <name type="scientific">Gossypium arboreum</name>
    <name type="common">Tree cotton</name>
    <name type="synonym">Gossypium nanking</name>
    <dbReference type="NCBI Taxonomy" id="29729"/>
    <lineage>
        <taxon>Eukaryota</taxon>
        <taxon>Viridiplantae</taxon>
        <taxon>Streptophyta</taxon>
        <taxon>Embryophyta</taxon>
        <taxon>Tracheophyta</taxon>
        <taxon>Spermatophyta</taxon>
        <taxon>Magnoliopsida</taxon>
        <taxon>eudicotyledons</taxon>
        <taxon>Gunneridae</taxon>
        <taxon>Pentapetalae</taxon>
        <taxon>rosids</taxon>
        <taxon>malvids</taxon>
        <taxon>Malvales</taxon>
        <taxon>Malvaceae</taxon>
        <taxon>Malvoideae</taxon>
        <taxon>Gossypium</taxon>
    </lineage>
</organism>
<evidence type="ECO:0000313" key="1">
    <source>
        <dbReference type="EMBL" id="KHG02233.1"/>
    </source>
</evidence>
<dbReference type="AlphaFoldDB" id="A0A0B0MJB5"/>
<name>A0A0B0MJB5_GOSAR</name>
<evidence type="ECO:0000313" key="2">
    <source>
        <dbReference type="Proteomes" id="UP000032142"/>
    </source>
</evidence>